<protein>
    <submittedName>
        <fullName evidence="3">Uncharacterized protein</fullName>
    </submittedName>
</protein>
<dbReference type="AlphaFoldDB" id="A0A9N7U5X9"/>
<dbReference type="EMBL" id="CADEAL010000696">
    <property type="protein sequence ID" value="CAB1423973.1"/>
    <property type="molecule type" value="Genomic_DNA"/>
</dbReference>
<feature type="signal peptide" evidence="2">
    <location>
        <begin position="1"/>
        <end position="17"/>
    </location>
</feature>
<comment type="caution">
    <text evidence="3">The sequence shown here is derived from an EMBL/GenBank/DDBJ whole genome shotgun (WGS) entry which is preliminary data.</text>
</comment>
<accession>A0A9N7U5X9</accession>
<evidence type="ECO:0000256" key="2">
    <source>
        <dbReference type="SAM" id="SignalP"/>
    </source>
</evidence>
<proteinExistence type="predicted"/>
<reference evidence="3" key="1">
    <citation type="submission" date="2020-03" db="EMBL/GenBank/DDBJ databases">
        <authorList>
            <person name="Weist P."/>
        </authorList>
    </citation>
    <scope>NUCLEOTIDE SEQUENCE</scope>
</reference>
<evidence type="ECO:0000313" key="3">
    <source>
        <dbReference type="EMBL" id="CAB1423973.1"/>
    </source>
</evidence>
<evidence type="ECO:0000313" key="4">
    <source>
        <dbReference type="Proteomes" id="UP001153269"/>
    </source>
</evidence>
<gene>
    <name evidence="3" type="ORF">PLEPLA_LOCUS11894</name>
</gene>
<name>A0A9N7U5X9_PLEPL</name>
<feature type="region of interest" description="Disordered" evidence="1">
    <location>
        <begin position="65"/>
        <end position="94"/>
    </location>
</feature>
<feature type="chain" id="PRO_5040169367" evidence="2">
    <location>
        <begin position="18"/>
        <end position="123"/>
    </location>
</feature>
<keyword evidence="2" id="KW-0732">Signal</keyword>
<keyword evidence="4" id="KW-1185">Reference proteome</keyword>
<sequence>MQTPLLIILAGAVLLDSRNTGPQIHFDRDFQNRSQKASAYLSSMWLPALPRFSSTFRDKHVVRDREVDRLTGRQTDRQADRQTDRQADRQTDTEHFKAALSSSFLTGLDMLSVEGLCIQNGCG</sequence>
<dbReference type="Proteomes" id="UP001153269">
    <property type="component" value="Unassembled WGS sequence"/>
</dbReference>
<evidence type="ECO:0000256" key="1">
    <source>
        <dbReference type="SAM" id="MobiDB-lite"/>
    </source>
</evidence>
<organism evidence="3 4">
    <name type="scientific">Pleuronectes platessa</name>
    <name type="common">European plaice</name>
    <dbReference type="NCBI Taxonomy" id="8262"/>
    <lineage>
        <taxon>Eukaryota</taxon>
        <taxon>Metazoa</taxon>
        <taxon>Chordata</taxon>
        <taxon>Craniata</taxon>
        <taxon>Vertebrata</taxon>
        <taxon>Euteleostomi</taxon>
        <taxon>Actinopterygii</taxon>
        <taxon>Neopterygii</taxon>
        <taxon>Teleostei</taxon>
        <taxon>Neoteleostei</taxon>
        <taxon>Acanthomorphata</taxon>
        <taxon>Carangaria</taxon>
        <taxon>Pleuronectiformes</taxon>
        <taxon>Pleuronectoidei</taxon>
        <taxon>Pleuronectidae</taxon>
        <taxon>Pleuronectes</taxon>
    </lineage>
</organism>